<feature type="compositionally biased region" description="Low complexity" evidence="6">
    <location>
        <begin position="1786"/>
        <end position="1807"/>
    </location>
</feature>
<dbReference type="Proteomes" id="UP000617340">
    <property type="component" value="Unassembled WGS sequence"/>
</dbReference>
<dbReference type="InterPro" id="IPR056467">
    <property type="entry name" value="eWH_GTF3C1"/>
</dbReference>
<gene>
    <name evidence="9" type="ORF">HZH68_013115</name>
</gene>
<reference evidence="9" key="1">
    <citation type="journal article" date="2020" name="G3 (Bethesda)">
        <title>High-Quality Assemblies for Three Invasive Social Wasps from the &lt;i&gt;Vespula&lt;/i&gt; Genus.</title>
        <authorList>
            <person name="Harrop T.W.R."/>
            <person name="Guhlin J."/>
            <person name="McLaughlin G.M."/>
            <person name="Permina E."/>
            <person name="Stockwell P."/>
            <person name="Gilligan J."/>
            <person name="Le Lec M.F."/>
            <person name="Gruber M.A.M."/>
            <person name="Quinn O."/>
            <person name="Lovegrove M."/>
            <person name="Duncan E.J."/>
            <person name="Remnant E.J."/>
            <person name="Van Eeckhoven J."/>
            <person name="Graham B."/>
            <person name="Knapp R.A."/>
            <person name="Langford K.W."/>
            <person name="Kronenberg Z."/>
            <person name="Press M.O."/>
            <person name="Eacker S.M."/>
            <person name="Wilson-Rankin E.E."/>
            <person name="Purcell J."/>
            <person name="Lester P.J."/>
            <person name="Dearden P.K."/>
        </authorList>
    </citation>
    <scope>NUCLEOTIDE SEQUENCE</scope>
    <source>
        <strain evidence="9">Linc-1</strain>
    </source>
</reference>
<dbReference type="InterPro" id="IPR035625">
    <property type="entry name" value="Tfc3-like_eWH"/>
</dbReference>
<keyword evidence="2" id="KW-0597">Phosphoprotein</keyword>
<dbReference type="EMBL" id="JACSDZ010000014">
    <property type="protein sequence ID" value="KAF7387438.1"/>
    <property type="molecule type" value="Genomic_DNA"/>
</dbReference>
<evidence type="ECO:0000313" key="9">
    <source>
        <dbReference type="EMBL" id="KAF7387438.1"/>
    </source>
</evidence>
<dbReference type="InterPro" id="IPR007309">
    <property type="entry name" value="TFIIIC_Bblock-bd"/>
</dbReference>
<feature type="domain" description="GTF3C1 extended winged-helix" evidence="8">
    <location>
        <begin position="644"/>
        <end position="746"/>
    </location>
</feature>
<dbReference type="InterPro" id="IPR044210">
    <property type="entry name" value="Tfc3-like"/>
</dbReference>
<comment type="subcellular location">
    <subcellularLocation>
        <location evidence="1">Nucleus</location>
    </subcellularLocation>
</comment>
<sequence>MVSFPPINLIDSVIDEVALEGLDGITLEALWLRLAYRFNDSLPFSQAFMIQIWSICVKVKEFTFYKLEVPRKPLVIFDRYEFVDPDLGIILEPDDVPDDIYPHCPIYDQAAGIKGSCSTYYTRKVIITDIRNYTLEQAITEYGQRLVIVASQNAREYALMGDNICPTLELSIMHYCFLERVGRSRYHGEVTQGKLSLSLLKEDPRTLFYHRKFLLRHKLITKQMHHQKSSGHSCSGSLLHLPRFFVERKPKIIFLAEQVIEILKMKDNYIAEYEEIKKKLQIENSIQKLVKTSFFQKVVKTDLKVPYRTLYPNAEPKEWQRKNDPSKEKMIRVIQLITPDIDIAELWNKDEIHEDEEQFELDISDHKYNVPYLKQANNVIEESNSDGVSQGNLTKNMGLTKLQCRTILRNLVKVNIVATYMNDAGRQRVTKYVSKKFEKSSMMSKQFQKEIYKIKELTKQISNKNDKAIPKQEDLQKKENNEFYMHQVKTIEKVNYPTIIDNNTIGHSHSEEQKHCINIDELRKVFHIVSKIFWKYRITKSQTRYKCTSLNMSEKMANLKFVKEQRSKEKAIQDERKREETKDNFEHSTAISKISNNLKAVSIYKSIQTNLVAQNPVRTGKPVNEIFGFMEDVENSEKKGISNITYRLLRRANMIIESVKEHQVIDDMTKLMKMINGEEDKEGYDVKIDKKSLIRLLQKLAKDNLVKNIKLTLSANGREKHLTFICDPNIDTDHTVIKSAVEQAKVKFCLLGSQKNKANPKNNIDKTRLHNLDNTNKNDKRPKKLSAIPTTSKYDPKAARRLGYSPKFVRMQALHVLLYYLVYEHPGEETLSKNEQIQLLRANDFSITDSLAQEMSKIYTTEVGWKMFMPPLPKHNGWPKGWTLMCDVLLRIPLSIFLKVHSVPFIISGLEYYTNHPIRKHYLVKDLPINIRNTLLHARKYIFDIHETMTRLCYIGLIQFGPQKLKEKDQVFLYVNRRSELMDTTSSAPGYHKIEEKTYPVTKYNFNEMYIVEKYWYDMWNICVNTPLGGRLAVQGKDILLEDLSKKSDMIQTIVARSAEEAIQLDTGKVPGDHKGAAGIDSAFFAHLKRNWNWNNNYMARHQPTKNVGNKNMTYKRDAYLSTIKAAPVKFTEFSGLKKVSGPTIISATDLKKKAQSNKIAEISNKSIKHETYTTFRRSKQKSFIRRVLPKKGKKSRVKYDEIDYRALQLMHKLRVDWQPHEDNILLVCKVAMMYLCPNPRKQVVTFNMVRDVLRSYSLSSYNKTSRACQRRLLYMLRQPQTVNSVTLGVEEIRQNFFINKRFGGITEKIKEECPNPCAYEKRIAEIFKNLVDYVAKKYYDISEMGPNEPIIVPKTVQEFNIFYKVVYPTKSFNPGFVKDIRCINDIHSATINSVIHSSMCSGKDKRSWAYQLFKVYQQYPEVLLRNAMAKIRADQMVTIKKNDMCLTKKYANYMPMSSSQYQFSTNYIYKFQNKWPYDLYKESYDAFFKLIQWYSKSKKSNTFENVASSNGIEIIPVTGGVVAMIHDFMAQDKLDFDIAIPDQVITLDQRLTEKDETYFRIAQRYKDILDGLDYFKDNSNKKKNFIENINKISIFEKDTIVERRANESSSPEEVINNDVDDGHNSCPEGKRKVAKYGYSGLKLSGIDKLTNSCFENLHTEDLSMKDLNDENNATNLENITRATLNNTDGEKLDNDLENFDNLTDSSSDMFMDKEKSQRKCLKKKLYTDNREIDSMEPTSKKAKIYDDNQYSILDSSSDVTQSNIQTHLNKCLVNFDERNFKSATSLNSEPSNENSVESSKSTENESINPENASQNNIEYKKTYDNAFTRVSNIIRSTSEDKNYGNANAKVDDTNDVQKRYTRLALLKIREELNELSVTDSHHAHEYFVVNMFKIFYYLESSKAQYREDYEDFKSHSVPLDILPLKLKTVSEIINELNKFAIFPKSNTSYTDFKKNMQGKVLHNWTKIDAIYIFVREKKEIGASSEELMQKFRKDFGNELYDIVSLLIENYLFLRSGVTTPRYIHHHYANPWLIHSYKIFRLERESLLPIPKGSIYLTESETVGEINSDDNKDNDIDHNKNSLESSICEDVTMINNFEKEEKEEKTSLIDNGTADQNATIIGLSGESEKEQNACAAKRLQRKRISLLPQKDVYTSAKRLDFTTAEEIRVVMKPWIRVDGVLNRRVLDRMLGAVLTYCLTHPGVILAKVQNRFSPALQPFHTRELVEILVKLGCLEKKLLKKQHVTLFSKPASVKPNIHRITALHRQRHEMLQFFEAAVDRCRGSKLDQVKRVLPNCSMSAHLSTQVLQHFHTSSRSGETLWTCGQI</sequence>
<comment type="caution">
    <text evidence="9">The sequence shown here is derived from an EMBL/GenBank/DDBJ whole genome shotgun (WGS) entry which is preliminary data.</text>
</comment>
<dbReference type="GO" id="GO:0003677">
    <property type="term" value="F:DNA binding"/>
    <property type="evidence" value="ECO:0007669"/>
    <property type="project" value="UniProtKB-KW"/>
</dbReference>
<name>A0A834MYA6_VESGE</name>
<evidence type="ECO:0000256" key="4">
    <source>
        <dbReference type="ARBA" id="ARBA00023163"/>
    </source>
</evidence>
<dbReference type="PANTHER" id="PTHR15180">
    <property type="entry name" value="GENERAL TRANSCRIPTION FACTOR 3C POLYPEPTIDE 1"/>
    <property type="match status" value="1"/>
</dbReference>
<dbReference type="Pfam" id="PF24101">
    <property type="entry name" value="WHD_GTF3C1"/>
    <property type="match status" value="1"/>
</dbReference>
<feature type="region of interest" description="Disordered" evidence="6">
    <location>
        <begin position="1784"/>
        <end position="1819"/>
    </location>
</feature>
<dbReference type="PANTHER" id="PTHR15180:SF1">
    <property type="entry name" value="GENERAL TRANSCRIPTION FACTOR 3C POLYPEPTIDE 1"/>
    <property type="match status" value="1"/>
</dbReference>
<feature type="region of interest" description="Disordered" evidence="6">
    <location>
        <begin position="1606"/>
        <end position="1627"/>
    </location>
</feature>
<evidence type="ECO:0000259" key="8">
    <source>
        <dbReference type="Pfam" id="PF24101"/>
    </source>
</evidence>
<dbReference type="GO" id="GO:0006384">
    <property type="term" value="P:transcription initiation at RNA polymerase III promoter"/>
    <property type="evidence" value="ECO:0007669"/>
    <property type="project" value="InterPro"/>
</dbReference>
<evidence type="ECO:0000256" key="3">
    <source>
        <dbReference type="ARBA" id="ARBA00023125"/>
    </source>
</evidence>
<dbReference type="Pfam" id="PF04182">
    <property type="entry name" value="B-block_TFIIIC"/>
    <property type="match status" value="1"/>
</dbReference>
<feature type="region of interest" description="Disordered" evidence="6">
    <location>
        <begin position="759"/>
        <end position="789"/>
    </location>
</feature>
<dbReference type="GO" id="GO:0000127">
    <property type="term" value="C:transcription factor TFIIIC complex"/>
    <property type="evidence" value="ECO:0007669"/>
    <property type="project" value="InterPro"/>
</dbReference>
<evidence type="ECO:0000256" key="5">
    <source>
        <dbReference type="ARBA" id="ARBA00023242"/>
    </source>
</evidence>
<evidence type="ECO:0000256" key="1">
    <source>
        <dbReference type="ARBA" id="ARBA00004123"/>
    </source>
</evidence>
<keyword evidence="3" id="KW-0238">DNA-binding</keyword>
<organism evidence="9 10">
    <name type="scientific">Vespula germanica</name>
    <name type="common">German yellow jacket</name>
    <name type="synonym">Paravespula germanica</name>
    <dbReference type="NCBI Taxonomy" id="30212"/>
    <lineage>
        <taxon>Eukaryota</taxon>
        <taxon>Metazoa</taxon>
        <taxon>Ecdysozoa</taxon>
        <taxon>Arthropoda</taxon>
        <taxon>Hexapoda</taxon>
        <taxon>Insecta</taxon>
        <taxon>Pterygota</taxon>
        <taxon>Neoptera</taxon>
        <taxon>Endopterygota</taxon>
        <taxon>Hymenoptera</taxon>
        <taxon>Apocrita</taxon>
        <taxon>Aculeata</taxon>
        <taxon>Vespoidea</taxon>
        <taxon>Vespidae</taxon>
        <taxon>Vespinae</taxon>
        <taxon>Vespula</taxon>
    </lineage>
</organism>
<dbReference type="GO" id="GO:0042791">
    <property type="term" value="P:5S class rRNA transcription by RNA polymerase III"/>
    <property type="evidence" value="ECO:0007669"/>
    <property type="project" value="TreeGrafter"/>
</dbReference>
<protein>
    <recommendedName>
        <fullName evidence="11">General transcription factor 3C polypeptide 1</fullName>
    </recommendedName>
</protein>
<feature type="domain" description="B-block binding subunit of TFIIIC" evidence="7">
    <location>
        <begin position="173"/>
        <end position="246"/>
    </location>
</feature>
<feature type="compositionally biased region" description="Polar residues" evidence="6">
    <location>
        <begin position="1808"/>
        <end position="1818"/>
    </location>
</feature>
<accession>A0A834MYA6</accession>
<proteinExistence type="predicted"/>
<dbReference type="CDD" id="cd16169">
    <property type="entry name" value="Tau138_eWH"/>
    <property type="match status" value="1"/>
</dbReference>
<evidence type="ECO:0000259" key="7">
    <source>
        <dbReference type="Pfam" id="PF04182"/>
    </source>
</evidence>
<keyword evidence="5" id="KW-0539">Nucleus</keyword>
<feature type="compositionally biased region" description="Basic and acidic residues" evidence="6">
    <location>
        <begin position="763"/>
        <end position="779"/>
    </location>
</feature>
<keyword evidence="10" id="KW-1185">Reference proteome</keyword>
<keyword evidence="4" id="KW-0804">Transcription</keyword>
<evidence type="ECO:0008006" key="11">
    <source>
        <dbReference type="Google" id="ProtNLM"/>
    </source>
</evidence>
<dbReference type="GO" id="GO:0005634">
    <property type="term" value="C:nucleus"/>
    <property type="evidence" value="ECO:0007669"/>
    <property type="project" value="UniProtKB-SubCell"/>
</dbReference>
<evidence type="ECO:0000256" key="2">
    <source>
        <dbReference type="ARBA" id="ARBA00022553"/>
    </source>
</evidence>
<evidence type="ECO:0000313" key="10">
    <source>
        <dbReference type="Proteomes" id="UP000617340"/>
    </source>
</evidence>
<evidence type="ECO:0000256" key="6">
    <source>
        <dbReference type="SAM" id="MobiDB-lite"/>
    </source>
</evidence>